<dbReference type="Pfam" id="PF07635">
    <property type="entry name" value="PSCyt1"/>
    <property type="match status" value="1"/>
</dbReference>
<dbReference type="RefSeq" id="WP_406695167.1">
    <property type="nucleotide sequence ID" value="NZ_CP155447.1"/>
</dbReference>
<protein>
    <submittedName>
        <fullName evidence="2">C-type cytochrome domain-containing protein</fullName>
    </submittedName>
</protein>
<gene>
    <name evidence="2" type="ORF">V5E97_29435</name>
</gene>
<reference evidence="2" key="1">
    <citation type="submission" date="2024-05" db="EMBL/GenBank/DDBJ databases">
        <title>Planctomycetes of the genus Singulisphaera possess chitinolytic capabilities.</title>
        <authorList>
            <person name="Ivanova A."/>
        </authorList>
    </citation>
    <scope>NUCLEOTIDE SEQUENCE</scope>
    <source>
        <strain evidence="2">Ch08T</strain>
    </source>
</reference>
<evidence type="ECO:0000313" key="2">
    <source>
        <dbReference type="EMBL" id="XBH02424.1"/>
    </source>
</evidence>
<sequence length="583" mass="64467">MKTWRIGIVGGLLSVLTGAAGEEKAEEKTGELARQARGVLQRNCLRCHDGEGSAGGDFDLLDRENLVEKKVLTPGNVGASRLLQKIVQGKMPPSGETPRPGVDEVGVLWNWIAAGAPAFPKDDANRPFTPLATVLAAARADLASARDEDRPNLRYFTLHNVANDRGVSESDLNVARAALAKALNSLSREPRLVLPRAVDAARTVYAVDIARLGWNRGLLWLNVERAYPYGVHHPDTRQVEDELSERTQADLPVIRADWFIATALRPPLYHVLLRLPEQLADLERELGVDPVARFLNPSPETIARAGFARSGVSGQNRLVERYDTRDRSYYWPSYDFKPGNGRASLTRFPLGPLNLFPAGRHPFAEQAFVHDGGEIIFGLPNGLQAYLLVNTEGKRIDVGPIDVVNDALRTSGTSEIVTGVSCMACHKHGMIDFEDTIRANNAVFGKPLEQLDRLYPAKARMDEFLKEDTDRFLAALEKTIGPFLREGPEKARPIRDFPEPVAEVARPYRLGYLDLAAVARELDLDDPARLEAEVGRTGLKRLGLDLLLDDGVVSRNDWEARLQGLSLMQQLARQLRLPPLIPR</sequence>
<evidence type="ECO:0000259" key="1">
    <source>
        <dbReference type="Pfam" id="PF07635"/>
    </source>
</evidence>
<feature type="domain" description="Cytochrome C Planctomycete-type" evidence="1">
    <location>
        <begin position="44"/>
        <end position="95"/>
    </location>
</feature>
<dbReference type="EMBL" id="CP155447">
    <property type="protein sequence ID" value="XBH02424.1"/>
    <property type="molecule type" value="Genomic_DNA"/>
</dbReference>
<name>A0AAU7CBN8_9BACT</name>
<dbReference type="InterPro" id="IPR011429">
    <property type="entry name" value="Cyt_c_Planctomycete-type"/>
</dbReference>
<accession>A0AAU7CBN8</accession>
<proteinExistence type="predicted"/>
<organism evidence="2">
    <name type="scientific">Singulisphaera sp. Ch08</name>
    <dbReference type="NCBI Taxonomy" id="3120278"/>
    <lineage>
        <taxon>Bacteria</taxon>
        <taxon>Pseudomonadati</taxon>
        <taxon>Planctomycetota</taxon>
        <taxon>Planctomycetia</taxon>
        <taxon>Isosphaerales</taxon>
        <taxon>Isosphaeraceae</taxon>
        <taxon>Singulisphaera</taxon>
    </lineage>
</organism>
<dbReference type="AlphaFoldDB" id="A0AAU7CBN8"/>